<dbReference type="PROSITE" id="PS50102">
    <property type="entry name" value="RRM"/>
    <property type="match status" value="1"/>
</dbReference>
<accession>A0A9J5ZJ55</accession>
<dbReference type="InterPro" id="IPR035979">
    <property type="entry name" value="RBD_domain_sf"/>
</dbReference>
<evidence type="ECO:0000313" key="5">
    <source>
        <dbReference type="EMBL" id="KAG5612247.1"/>
    </source>
</evidence>
<feature type="region of interest" description="Disordered" evidence="3">
    <location>
        <begin position="1"/>
        <end position="28"/>
    </location>
</feature>
<sequence>MPQSGMPSADEVHHYLGRNDDGIGPQVVNTQSIGLADDRGVPRVMDTQSIGSTYDRYLQSLVITEADNAPTFFRGPNLARAGGGGSIPALGVRDPLSSARGPELTRVGGGGSLPALGVRDPLSLARRPEITRAGGGGSIPALGVRDPLPSARGPELAPNRRRRPPETLTLPPGASNTLYIEGLPSDSTRREVARYKEVRLVKRDSKYPAEDPLILGFVDFINPACAATALRALQGYKMDEDGIHSTYLRLQFSKFPDRRFGGRGKR</sequence>
<gene>
    <name evidence="5" type="ORF">H5410_023528</name>
</gene>
<dbReference type="SUPFAM" id="SSF54928">
    <property type="entry name" value="RNA-binding domain, RBD"/>
    <property type="match status" value="1"/>
</dbReference>
<evidence type="ECO:0000313" key="6">
    <source>
        <dbReference type="Proteomes" id="UP000824120"/>
    </source>
</evidence>
<feature type="region of interest" description="Disordered" evidence="3">
    <location>
        <begin position="129"/>
        <end position="181"/>
    </location>
</feature>
<dbReference type="AlphaFoldDB" id="A0A9J5ZJ55"/>
<feature type="domain" description="RRM" evidence="4">
    <location>
        <begin position="176"/>
        <end position="255"/>
    </location>
</feature>
<dbReference type="EMBL" id="JACXVP010000004">
    <property type="protein sequence ID" value="KAG5612247.1"/>
    <property type="molecule type" value="Genomic_DNA"/>
</dbReference>
<evidence type="ECO:0000256" key="1">
    <source>
        <dbReference type="ARBA" id="ARBA00022884"/>
    </source>
</evidence>
<evidence type="ECO:0000259" key="4">
    <source>
        <dbReference type="PROSITE" id="PS50102"/>
    </source>
</evidence>
<dbReference type="InterPro" id="IPR012677">
    <property type="entry name" value="Nucleotide-bd_a/b_plait_sf"/>
</dbReference>
<dbReference type="InterPro" id="IPR000504">
    <property type="entry name" value="RRM_dom"/>
</dbReference>
<evidence type="ECO:0000256" key="2">
    <source>
        <dbReference type="PROSITE-ProRule" id="PRU00176"/>
    </source>
</evidence>
<dbReference type="CDD" id="cd21618">
    <property type="entry name" value="RRM_AtNSRA_like"/>
    <property type="match status" value="1"/>
</dbReference>
<comment type="caution">
    <text evidence="5">The sequence shown here is derived from an EMBL/GenBank/DDBJ whole genome shotgun (WGS) entry which is preliminary data.</text>
</comment>
<keyword evidence="6" id="KW-1185">Reference proteome</keyword>
<dbReference type="GO" id="GO:0003723">
    <property type="term" value="F:RNA binding"/>
    <property type="evidence" value="ECO:0007669"/>
    <property type="project" value="UniProtKB-UniRule"/>
</dbReference>
<reference evidence="5 6" key="1">
    <citation type="submission" date="2020-09" db="EMBL/GenBank/DDBJ databases">
        <title>De no assembly of potato wild relative species, Solanum commersonii.</title>
        <authorList>
            <person name="Cho K."/>
        </authorList>
    </citation>
    <scope>NUCLEOTIDE SEQUENCE [LARGE SCALE GENOMIC DNA]</scope>
    <source>
        <strain evidence="5">LZ3.2</strain>
        <tissue evidence="5">Leaf</tissue>
    </source>
</reference>
<proteinExistence type="predicted"/>
<protein>
    <recommendedName>
        <fullName evidence="4">RRM domain-containing protein</fullName>
    </recommendedName>
</protein>
<dbReference type="PANTHER" id="PTHR10501">
    <property type="entry name" value="U1 SMALL NUCLEAR RIBONUCLEOPROTEIN A/U2 SMALL NUCLEAR RIBONUCLEOPROTEIN B"/>
    <property type="match status" value="1"/>
</dbReference>
<dbReference type="Proteomes" id="UP000824120">
    <property type="component" value="Chromosome 4"/>
</dbReference>
<keyword evidence="1 2" id="KW-0694">RNA-binding</keyword>
<dbReference type="OrthoDB" id="431169at2759"/>
<evidence type="ECO:0000256" key="3">
    <source>
        <dbReference type="SAM" id="MobiDB-lite"/>
    </source>
</evidence>
<feature type="compositionally biased region" description="Basic and acidic residues" evidence="3">
    <location>
        <begin position="10"/>
        <end position="21"/>
    </location>
</feature>
<organism evidence="5 6">
    <name type="scientific">Solanum commersonii</name>
    <name type="common">Commerson's wild potato</name>
    <name type="synonym">Commerson's nightshade</name>
    <dbReference type="NCBI Taxonomy" id="4109"/>
    <lineage>
        <taxon>Eukaryota</taxon>
        <taxon>Viridiplantae</taxon>
        <taxon>Streptophyta</taxon>
        <taxon>Embryophyta</taxon>
        <taxon>Tracheophyta</taxon>
        <taxon>Spermatophyta</taxon>
        <taxon>Magnoliopsida</taxon>
        <taxon>eudicotyledons</taxon>
        <taxon>Gunneridae</taxon>
        <taxon>Pentapetalae</taxon>
        <taxon>asterids</taxon>
        <taxon>lamiids</taxon>
        <taxon>Solanales</taxon>
        <taxon>Solanaceae</taxon>
        <taxon>Solanoideae</taxon>
        <taxon>Solaneae</taxon>
        <taxon>Solanum</taxon>
    </lineage>
</organism>
<dbReference type="Gene3D" id="3.30.70.330">
    <property type="match status" value="1"/>
</dbReference>
<name>A0A9J5ZJ55_SOLCO</name>